<comment type="cofactor">
    <cofactor evidence="1">
        <name>FAD</name>
        <dbReference type="ChEBI" id="CHEBI:57692"/>
    </cofactor>
</comment>
<dbReference type="Pfam" id="PF08031">
    <property type="entry name" value="BBE"/>
    <property type="match status" value="1"/>
</dbReference>
<reference evidence="8" key="1">
    <citation type="journal article" date="2020" name="BMC Genomics">
        <title>Correction to: Identification and distribution of gene clusters required for synthesis of sphingolipid metabolism inhibitors in diverse species of the filamentous fungus Fusarium.</title>
        <authorList>
            <person name="Kim H.S."/>
            <person name="Lohmar J.M."/>
            <person name="Busman M."/>
            <person name="Brown D.W."/>
            <person name="Naumann T.A."/>
            <person name="Divon H.H."/>
            <person name="Lysoe E."/>
            <person name="Uhlig S."/>
            <person name="Proctor R.H."/>
        </authorList>
    </citation>
    <scope>NUCLEOTIDE SEQUENCE [LARGE SCALE GENOMIC DNA]</scope>
    <source>
        <strain evidence="8">NRRL 25331</strain>
    </source>
</reference>
<evidence type="ECO:0000259" key="6">
    <source>
        <dbReference type="PROSITE" id="PS51387"/>
    </source>
</evidence>
<dbReference type="InterPro" id="IPR016166">
    <property type="entry name" value="FAD-bd_PCMH"/>
</dbReference>
<name>A0A8H5TXS6_FUSCI</name>
<dbReference type="InterPro" id="IPR016167">
    <property type="entry name" value="FAD-bd_PCMH_sub1"/>
</dbReference>
<dbReference type="InterPro" id="IPR050416">
    <property type="entry name" value="FAD-linked_Oxidoreductase"/>
</dbReference>
<feature type="domain" description="FAD-binding PCMH-type" evidence="6">
    <location>
        <begin position="36"/>
        <end position="212"/>
    </location>
</feature>
<comment type="similarity">
    <text evidence="2">Belongs to the oxygen-dependent FAD-linked oxidoreductase family.</text>
</comment>
<dbReference type="Gene3D" id="3.30.465.10">
    <property type="match status" value="1"/>
</dbReference>
<dbReference type="GO" id="GO:0016491">
    <property type="term" value="F:oxidoreductase activity"/>
    <property type="evidence" value="ECO:0007669"/>
    <property type="project" value="UniProtKB-KW"/>
</dbReference>
<sequence length="540" mass="60947">MADFSILNQTLNTGQVILKGQKGYEKAINIGNLMYRYTTPAAVVQAKSDNDVRSTIVFAHKNNLRVTVKNGGHSYMGYCLNEGGIVLDLSLMNTCHIDHKKMLIHMDAGLIWKDVYYKYLEDKRNIVIGGQCPLVGVSGFTLGAGLSPFSRSYGLGCDNLLSMDIVTWDGECITVSRDDKDIEKKELFWALAGGGGGNFGVTVRMTSRMHKLRDEDGHVVCGRLVWNLPQQKADFEDMMNAFNTTTCPNELTLDALWSHTENKQLTGGMTVIYNGSMGPAREALQNLLAFNPSTIELKEMEWTEWVHKSEGWDPKSKVFHHHASFIFAEGAITRELTAKISGIVEEATKVVGITDKNLPNSPKCHVLWDHIGGATEEGIASDATPFPWRQGHYVSNIKMQWTCANKTKQVHDFIRKCQAELLPYAIEQKAAYINYIDRNVRNWQEAYYGSNYRRLQEIKTKWDPHNVFWNWQSIELLKDGKTVPNPGSVEAMESWWLQYASLVDPEHLPLPETEQDIYKRDAKLRKEICSSVEPNGTVTA</sequence>
<comment type="caution">
    <text evidence="7">The sequence shown here is derived from an EMBL/GenBank/DDBJ whole genome shotgun (WGS) entry which is preliminary data.</text>
</comment>
<dbReference type="InterPro" id="IPR036318">
    <property type="entry name" value="FAD-bd_PCMH-like_sf"/>
</dbReference>
<dbReference type="PANTHER" id="PTHR42973">
    <property type="entry name" value="BINDING OXIDOREDUCTASE, PUTATIVE (AFU_ORTHOLOGUE AFUA_1G17690)-RELATED"/>
    <property type="match status" value="1"/>
</dbReference>
<keyword evidence="5" id="KW-0560">Oxidoreductase</keyword>
<evidence type="ECO:0000313" key="7">
    <source>
        <dbReference type="EMBL" id="KAF5677445.1"/>
    </source>
</evidence>
<dbReference type="Gene3D" id="3.40.462.20">
    <property type="match status" value="1"/>
</dbReference>
<keyword evidence="3" id="KW-0285">Flavoprotein</keyword>
<evidence type="ECO:0000256" key="3">
    <source>
        <dbReference type="ARBA" id="ARBA00022630"/>
    </source>
</evidence>
<dbReference type="EMBL" id="JAAQPE010000224">
    <property type="protein sequence ID" value="KAF5677445.1"/>
    <property type="molecule type" value="Genomic_DNA"/>
</dbReference>
<dbReference type="InterPro" id="IPR012951">
    <property type="entry name" value="BBE"/>
</dbReference>
<evidence type="ECO:0000313" key="8">
    <source>
        <dbReference type="Proteomes" id="UP000572754"/>
    </source>
</evidence>
<dbReference type="AlphaFoldDB" id="A0A8H5TXS6"/>
<evidence type="ECO:0000256" key="4">
    <source>
        <dbReference type="ARBA" id="ARBA00022827"/>
    </source>
</evidence>
<dbReference type="PROSITE" id="PS51387">
    <property type="entry name" value="FAD_PCMH"/>
    <property type="match status" value="1"/>
</dbReference>
<dbReference type="PANTHER" id="PTHR42973:SF39">
    <property type="entry name" value="FAD-BINDING PCMH-TYPE DOMAIN-CONTAINING PROTEIN"/>
    <property type="match status" value="1"/>
</dbReference>
<dbReference type="InterPro" id="IPR006094">
    <property type="entry name" value="Oxid_FAD_bind_N"/>
</dbReference>
<proteinExistence type="inferred from homology"/>
<evidence type="ECO:0000256" key="2">
    <source>
        <dbReference type="ARBA" id="ARBA00005466"/>
    </source>
</evidence>
<keyword evidence="4" id="KW-0274">FAD</keyword>
<evidence type="ECO:0000256" key="5">
    <source>
        <dbReference type="ARBA" id="ARBA00023002"/>
    </source>
</evidence>
<accession>A0A8H5TXS6</accession>
<protein>
    <submittedName>
        <fullName evidence="7">Fad linked oxidase</fullName>
    </submittedName>
</protein>
<dbReference type="SUPFAM" id="SSF56176">
    <property type="entry name" value="FAD-binding/transporter-associated domain-like"/>
    <property type="match status" value="1"/>
</dbReference>
<evidence type="ECO:0000256" key="1">
    <source>
        <dbReference type="ARBA" id="ARBA00001974"/>
    </source>
</evidence>
<organism evidence="7 8">
    <name type="scientific">Fusarium circinatum</name>
    <name type="common">Pitch canker fungus</name>
    <name type="synonym">Gibberella circinata</name>
    <dbReference type="NCBI Taxonomy" id="48490"/>
    <lineage>
        <taxon>Eukaryota</taxon>
        <taxon>Fungi</taxon>
        <taxon>Dikarya</taxon>
        <taxon>Ascomycota</taxon>
        <taxon>Pezizomycotina</taxon>
        <taxon>Sordariomycetes</taxon>
        <taxon>Hypocreomycetidae</taxon>
        <taxon>Hypocreales</taxon>
        <taxon>Nectriaceae</taxon>
        <taxon>Fusarium</taxon>
        <taxon>Fusarium fujikuroi species complex</taxon>
    </lineage>
</organism>
<keyword evidence="8" id="KW-1185">Reference proteome</keyword>
<dbReference type="Proteomes" id="UP000572754">
    <property type="component" value="Unassembled WGS sequence"/>
</dbReference>
<reference evidence="7 8" key="2">
    <citation type="submission" date="2020-05" db="EMBL/GenBank/DDBJ databases">
        <title>Identification and distribution of gene clusters putatively required for synthesis of sphingolipid metabolism inhibitors in phylogenetically diverse species of the filamentous fungus Fusarium.</title>
        <authorList>
            <person name="Kim H.-S."/>
            <person name="Busman M."/>
            <person name="Brown D.W."/>
            <person name="Divon H."/>
            <person name="Uhlig S."/>
            <person name="Proctor R.H."/>
        </authorList>
    </citation>
    <scope>NUCLEOTIDE SEQUENCE [LARGE SCALE GENOMIC DNA]</scope>
    <source>
        <strain evidence="7 8">NRRL 25331</strain>
    </source>
</reference>
<dbReference type="GO" id="GO:0071949">
    <property type="term" value="F:FAD binding"/>
    <property type="evidence" value="ECO:0007669"/>
    <property type="project" value="InterPro"/>
</dbReference>
<dbReference type="InterPro" id="IPR016169">
    <property type="entry name" value="FAD-bd_PCMH_sub2"/>
</dbReference>
<dbReference type="Gene3D" id="3.30.43.10">
    <property type="entry name" value="Uridine Diphospho-n-acetylenolpyruvylglucosamine Reductase, domain 2"/>
    <property type="match status" value="1"/>
</dbReference>
<dbReference type="Pfam" id="PF01565">
    <property type="entry name" value="FAD_binding_4"/>
    <property type="match status" value="1"/>
</dbReference>
<gene>
    <name evidence="7" type="ORF">FCIRC_6717</name>
</gene>